<dbReference type="Gene3D" id="1.10.287.1060">
    <property type="entry name" value="ESAT-6-like"/>
    <property type="match status" value="1"/>
</dbReference>
<dbReference type="InterPro" id="IPR036689">
    <property type="entry name" value="ESAT-6-like_sf"/>
</dbReference>
<dbReference type="AlphaFoldDB" id="F8JY87"/>
<dbReference type="KEGG" id="scy:SCATT_23040"/>
<proteinExistence type="predicted"/>
<dbReference type="eggNOG" id="ENOG5031W9I">
    <property type="taxonomic scope" value="Bacteria"/>
</dbReference>
<evidence type="ECO:0000313" key="3">
    <source>
        <dbReference type="Proteomes" id="UP000007842"/>
    </source>
</evidence>
<protein>
    <submittedName>
        <fullName evidence="2">Uncharacterized protein</fullName>
    </submittedName>
</protein>
<sequence>MSGNTITLEELRIDLAQLRDAITIVGARAASIRNNVNLINMTFNEAESVWHSPAAHSFAQLQAEFTTIMGDLDNLLDEMTHRMKASHQQYLDMEETNTRNIGDNEHNTGNHTGGHHRGRR</sequence>
<organism evidence="2 3">
    <name type="scientific">Streptantibioticus cattleyicolor (strain ATCC 35852 / DSM 46488 / JCM 4925 / NBRC 14057 / NRRL 8057)</name>
    <name type="common">Streptomyces cattleya</name>
    <dbReference type="NCBI Taxonomy" id="1003195"/>
    <lineage>
        <taxon>Bacteria</taxon>
        <taxon>Bacillati</taxon>
        <taxon>Actinomycetota</taxon>
        <taxon>Actinomycetes</taxon>
        <taxon>Kitasatosporales</taxon>
        <taxon>Streptomycetaceae</taxon>
        <taxon>Streptantibioticus</taxon>
    </lineage>
</organism>
<keyword evidence="3" id="KW-1185">Reference proteome</keyword>
<dbReference type="Proteomes" id="UP000007842">
    <property type="component" value="Chromosome"/>
</dbReference>
<dbReference type="PATRIC" id="fig|1003195.11.peg.3828"/>
<dbReference type="SUPFAM" id="SSF140453">
    <property type="entry name" value="EsxAB dimer-like"/>
    <property type="match status" value="1"/>
</dbReference>
<accession>F8JY87</accession>
<reference evidence="3" key="1">
    <citation type="submission" date="2011-12" db="EMBL/GenBank/DDBJ databases">
        <title>Complete genome sequence of Streptomyces cattleya strain DSM 46488.</title>
        <authorList>
            <person name="Ou H.-Y."/>
            <person name="Li P."/>
            <person name="Zhao C."/>
            <person name="O'Hagan D."/>
            <person name="Deng Z."/>
        </authorList>
    </citation>
    <scope>NUCLEOTIDE SEQUENCE [LARGE SCALE GENOMIC DNA]</scope>
    <source>
        <strain evidence="3">ATCC 35852 / DSM 46488 / JCM 4925 / NBRC 14057 / NRRL 8057</strain>
    </source>
</reference>
<evidence type="ECO:0000256" key="1">
    <source>
        <dbReference type="SAM" id="MobiDB-lite"/>
    </source>
</evidence>
<dbReference type="HOGENOM" id="CLU_2048360_0_0_11"/>
<dbReference type="KEGG" id="sct:SCAT_2318"/>
<dbReference type="InterPro" id="IPR010310">
    <property type="entry name" value="T7SS_ESAT-6-like"/>
</dbReference>
<accession>G8WQE1</accession>
<feature type="region of interest" description="Disordered" evidence="1">
    <location>
        <begin position="93"/>
        <end position="120"/>
    </location>
</feature>
<name>F8JY87_STREN</name>
<gene>
    <name evidence="2" type="ordered locus">SCATT_23040</name>
</gene>
<dbReference type="Pfam" id="PF06013">
    <property type="entry name" value="WXG100"/>
    <property type="match status" value="1"/>
</dbReference>
<dbReference type="RefSeq" id="WP_014143064.1">
    <property type="nucleotide sequence ID" value="NC_016111.1"/>
</dbReference>
<dbReference type="STRING" id="1003195.SCATT_23040"/>
<dbReference type="EMBL" id="CP003219">
    <property type="protein sequence ID" value="AEW94675.1"/>
    <property type="molecule type" value="Genomic_DNA"/>
</dbReference>
<evidence type="ECO:0000313" key="2">
    <source>
        <dbReference type="EMBL" id="AEW94675.1"/>
    </source>
</evidence>